<dbReference type="CDD" id="cd00096">
    <property type="entry name" value="Ig"/>
    <property type="match status" value="1"/>
</dbReference>
<dbReference type="Pfam" id="PF13927">
    <property type="entry name" value="Ig_3"/>
    <property type="match status" value="1"/>
</dbReference>
<dbReference type="SUPFAM" id="SSF48726">
    <property type="entry name" value="Immunoglobulin"/>
    <property type="match status" value="1"/>
</dbReference>
<keyword evidence="2" id="KW-0472">Membrane</keyword>
<dbReference type="OrthoDB" id="8825892at2759"/>
<dbReference type="InterPro" id="IPR036116">
    <property type="entry name" value="FN3_sf"/>
</dbReference>
<dbReference type="AlphaFoldDB" id="A0A7R9Q575"/>
<protein>
    <recommendedName>
        <fullName evidence="7">Nephrin</fullName>
    </recommendedName>
</protein>
<dbReference type="InterPro" id="IPR036179">
    <property type="entry name" value="Ig-like_dom_sf"/>
</dbReference>
<dbReference type="SUPFAM" id="SSF49265">
    <property type="entry name" value="Fibronectin type III"/>
    <property type="match status" value="1"/>
</dbReference>
<dbReference type="InterPro" id="IPR013783">
    <property type="entry name" value="Ig-like_fold"/>
</dbReference>
<feature type="domain" description="Ig-like" evidence="3">
    <location>
        <begin position="9"/>
        <end position="80"/>
    </location>
</feature>
<evidence type="ECO:0000256" key="1">
    <source>
        <dbReference type="SAM" id="MobiDB-lite"/>
    </source>
</evidence>
<dbReference type="GO" id="GO:0030154">
    <property type="term" value="P:cell differentiation"/>
    <property type="evidence" value="ECO:0007669"/>
    <property type="project" value="UniProtKB-ARBA"/>
</dbReference>
<evidence type="ECO:0000313" key="6">
    <source>
        <dbReference type="Proteomes" id="UP000759131"/>
    </source>
</evidence>
<reference evidence="5" key="1">
    <citation type="submission" date="2020-11" db="EMBL/GenBank/DDBJ databases">
        <authorList>
            <person name="Tran Van P."/>
        </authorList>
    </citation>
    <scope>NUCLEOTIDE SEQUENCE</scope>
</reference>
<evidence type="ECO:0008006" key="7">
    <source>
        <dbReference type="Google" id="ProtNLM"/>
    </source>
</evidence>
<dbReference type="Proteomes" id="UP000759131">
    <property type="component" value="Unassembled WGS sequence"/>
</dbReference>
<evidence type="ECO:0000313" key="5">
    <source>
        <dbReference type="EMBL" id="CAD7632704.1"/>
    </source>
</evidence>
<feature type="region of interest" description="Disordered" evidence="1">
    <location>
        <begin position="337"/>
        <end position="369"/>
    </location>
</feature>
<dbReference type="InterPro" id="IPR003961">
    <property type="entry name" value="FN3_dom"/>
</dbReference>
<keyword evidence="6" id="KW-1185">Reference proteome</keyword>
<gene>
    <name evidence="5" type="ORF">OSB1V03_LOCUS13106</name>
</gene>
<dbReference type="EMBL" id="OC865984">
    <property type="protein sequence ID" value="CAD7632704.1"/>
    <property type="molecule type" value="Genomic_DNA"/>
</dbReference>
<dbReference type="CDD" id="cd00063">
    <property type="entry name" value="FN3"/>
    <property type="match status" value="1"/>
</dbReference>
<keyword evidence="2" id="KW-0812">Transmembrane</keyword>
<feature type="transmembrane region" description="Helical" evidence="2">
    <location>
        <begin position="196"/>
        <end position="219"/>
    </location>
</feature>
<dbReference type="PANTHER" id="PTHR23278">
    <property type="entry name" value="SIDESTEP PROTEIN"/>
    <property type="match status" value="1"/>
</dbReference>
<accession>A0A7R9Q575</accession>
<keyword evidence="2" id="KW-1133">Transmembrane helix</keyword>
<name>A0A7R9Q575_9ACAR</name>
<evidence type="ECO:0000259" key="4">
    <source>
        <dbReference type="PROSITE" id="PS50853"/>
    </source>
</evidence>
<dbReference type="EMBL" id="CAJPIZ010011409">
    <property type="protein sequence ID" value="CAG2113134.1"/>
    <property type="molecule type" value="Genomic_DNA"/>
</dbReference>
<dbReference type="InterPro" id="IPR007110">
    <property type="entry name" value="Ig-like_dom"/>
</dbReference>
<evidence type="ECO:0000256" key="2">
    <source>
        <dbReference type="SAM" id="Phobius"/>
    </source>
</evidence>
<evidence type="ECO:0000259" key="3">
    <source>
        <dbReference type="PROSITE" id="PS50835"/>
    </source>
</evidence>
<dbReference type="PROSITE" id="PS50853">
    <property type="entry name" value="FN3"/>
    <property type="match status" value="1"/>
</dbReference>
<feature type="domain" description="Fibronectin type-III" evidence="4">
    <location>
        <begin position="86"/>
        <end position="180"/>
    </location>
</feature>
<dbReference type="Gene3D" id="2.60.40.10">
    <property type="entry name" value="Immunoglobulins"/>
    <property type="match status" value="2"/>
</dbReference>
<dbReference type="GO" id="GO:0009653">
    <property type="term" value="P:anatomical structure morphogenesis"/>
    <property type="evidence" value="ECO:0007669"/>
    <property type="project" value="UniProtKB-ARBA"/>
</dbReference>
<feature type="non-terminal residue" evidence="5">
    <location>
        <position position="369"/>
    </location>
</feature>
<dbReference type="PROSITE" id="PS50835">
    <property type="entry name" value="IG_LIKE"/>
    <property type="match status" value="1"/>
</dbReference>
<sequence>KRVFGAALGEAVKIPCSVTAEPPDVAFQWTVNNAELLASFASFGLESTLTFTPKTKRDFGVIACRAKNSVGVQRDPCVFSIISAGLPSPVTGCLVVNQTSTSILIDCISGDDGGLEQEFHLELYESADHRLVANRSVKHRAEFRLQDLSSGTQYLALVYASNGKGRSAPIELTVPTLALLNRKFVADSPHTEDISLVLAVVLGLGLVAILVLMISVIICRIRTKNRRKEAAEDRQRRDNAADGRRLNINGDIFADHSSKEDLAEMLDTGGDRKNPDVIPPIDGYSVNLMPDKEGSGGGGGGGVVTHDDNGLAFHQQIQAINSISSNHRLSMNTQSIGNYSTQTQTPPPSSDDTSKTLHRQRVFPLSTPV</sequence>
<dbReference type="PANTHER" id="PTHR23278:SF19">
    <property type="entry name" value="OBSCURIN"/>
    <property type="match status" value="1"/>
</dbReference>
<proteinExistence type="predicted"/>
<organism evidence="5">
    <name type="scientific">Medioppia subpectinata</name>
    <dbReference type="NCBI Taxonomy" id="1979941"/>
    <lineage>
        <taxon>Eukaryota</taxon>
        <taxon>Metazoa</taxon>
        <taxon>Ecdysozoa</taxon>
        <taxon>Arthropoda</taxon>
        <taxon>Chelicerata</taxon>
        <taxon>Arachnida</taxon>
        <taxon>Acari</taxon>
        <taxon>Acariformes</taxon>
        <taxon>Sarcoptiformes</taxon>
        <taxon>Oribatida</taxon>
        <taxon>Brachypylina</taxon>
        <taxon>Oppioidea</taxon>
        <taxon>Oppiidae</taxon>
        <taxon>Medioppia</taxon>
    </lineage>
</organism>